<dbReference type="KEGG" id="npi:G7071_04250"/>
<evidence type="ECO:0000313" key="1">
    <source>
        <dbReference type="EMBL" id="QIK74754.1"/>
    </source>
</evidence>
<organism evidence="1 2">
    <name type="scientific">Nocardioides piscis</name>
    <dbReference type="NCBI Taxonomy" id="2714938"/>
    <lineage>
        <taxon>Bacteria</taxon>
        <taxon>Bacillati</taxon>
        <taxon>Actinomycetota</taxon>
        <taxon>Actinomycetes</taxon>
        <taxon>Propionibacteriales</taxon>
        <taxon>Nocardioidaceae</taxon>
        <taxon>Nocardioides</taxon>
    </lineage>
</organism>
<accession>A0A6G7YCX3</accession>
<keyword evidence="2" id="KW-1185">Reference proteome</keyword>
<protein>
    <submittedName>
        <fullName evidence="1">Uncharacterized protein</fullName>
    </submittedName>
</protein>
<dbReference type="AlphaFoldDB" id="A0A6G7YCX3"/>
<dbReference type="EMBL" id="CP049866">
    <property type="protein sequence ID" value="QIK74754.1"/>
    <property type="molecule type" value="Genomic_DNA"/>
</dbReference>
<name>A0A6G7YCX3_9ACTN</name>
<evidence type="ECO:0000313" key="2">
    <source>
        <dbReference type="Proteomes" id="UP000502035"/>
    </source>
</evidence>
<dbReference type="Proteomes" id="UP000502035">
    <property type="component" value="Chromosome"/>
</dbReference>
<proteinExistence type="predicted"/>
<dbReference type="RefSeq" id="WP_166315289.1">
    <property type="nucleotide sequence ID" value="NZ_CP049866.1"/>
</dbReference>
<gene>
    <name evidence="1" type="ORF">G7071_04250</name>
</gene>
<sequence>MKADPSPFIETLHEALVTVRQSAEAEMDKLDIQGLTWHEDHITQTCWSAGWPVLKVVPFTQPQEGVVGADWLWWWVDDSSGECFGMLIQAKRLKHEGSRWTVDVRYRNGEQYRALLAAAGYFKVPAIYTVYLGGKILRAERDCSHSPESPPECVSCDRSAISVISAYELSATSSPADSAAQILGDGVPLEDLADPDRPAGDVWDLNRSDLSFELREFLSRPQEGPKEVAKRIFGAVSRMRALQYSVDVEVLDSTDFGQMFHDLPDDQGHFPGAYYPHILDGLRKSLPAGFQALRDGGEPPAELLERLAGVVFITMGSPTS</sequence>
<reference evidence="1 2" key="1">
    <citation type="submission" date="2020-03" db="EMBL/GenBank/DDBJ databases">
        <title>Nocardioides sp. nov., isolated from fish.</title>
        <authorList>
            <person name="Hyun D.-W."/>
            <person name="Bae J.-W."/>
        </authorList>
    </citation>
    <scope>NUCLEOTIDE SEQUENCE [LARGE SCALE GENOMIC DNA]</scope>
    <source>
        <strain evidence="1 2">HDW12A</strain>
    </source>
</reference>